<dbReference type="AlphaFoldDB" id="A0AAD7GDZ0"/>
<sequence>MSSTKASCFIGIHKAPPNLTGAEFEAKVGALGDAIAALPVAQKSLLKLDIISQNMQMNQHMSSVGLPVPAPTVVMSAEYESLDRLAEMLKDPALQKLLAEADNFGFRKGATAFAADIITKVDTPGVTAGTNVVCVYHRPPHLSAERFAKQMKELMDKIIALPIGDRFSSYSLWLQNDAVDKQLQALGYPKPEPLVVVRADSANLNHMMEIFEHSEVGRLLTDGLRDLGFHRDNANPATSCCFSADVSTKIDNRVAM</sequence>
<reference evidence="1" key="1">
    <citation type="submission" date="2023-03" db="EMBL/GenBank/DDBJ databases">
        <title>Massive genome expansion in bonnet fungi (Mycena s.s.) driven by repeated elements and novel gene families across ecological guilds.</title>
        <authorList>
            <consortium name="Lawrence Berkeley National Laboratory"/>
            <person name="Harder C.B."/>
            <person name="Miyauchi S."/>
            <person name="Viragh M."/>
            <person name="Kuo A."/>
            <person name="Thoen E."/>
            <person name="Andreopoulos B."/>
            <person name="Lu D."/>
            <person name="Skrede I."/>
            <person name="Drula E."/>
            <person name="Henrissat B."/>
            <person name="Morin E."/>
            <person name="Kohler A."/>
            <person name="Barry K."/>
            <person name="LaButti K."/>
            <person name="Morin E."/>
            <person name="Salamov A."/>
            <person name="Lipzen A."/>
            <person name="Mereny Z."/>
            <person name="Hegedus B."/>
            <person name="Baldrian P."/>
            <person name="Stursova M."/>
            <person name="Weitz H."/>
            <person name="Taylor A."/>
            <person name="Grigoriev I.V."/>
            <person name="Nagy L.G."/>
            <person name="Martin F."/>
            <person name="Kauserud H."/>
        </authorList>
    </citation>
    <scope>NUCLEOTIDE SEQUENCE</scope>
    <source>
        <strain evidence="1">CBHHK067</strain>
    </source>
</reference>
<gene>
    <name evidence="1" type="ORF">B0H17DRAFT_1201986</name>
</gene>
<comment type="caution">
    <text evidence="1">The sequence shown here is derived from an EMBL/GenBank/DDBJ whole genome shotgun (WGS) entry which is preliminary data.</text>
</comment>
<dbReference type="Proteomes" id="UP001221757">
    <property type="component" value="Unassembled WGS sequence"/>
</dbReference>
<accession>A0AAD7GDZ0</accession>
<evidence type="ECO:0000313" key="2">
    <source>
        <dbReference type="Proteomes" id="UP001221757"/>
    </source>
</evidence>
<name>A0AAD7GDZ0_MYCRO</name>
<evidence type="ECO:0000313" key="1">
    <source>
        <dbReference type="EMBL" id="KAJ7689960.1"/>
    </source>
</evidence>
<protein>
    <submittedName>
        <fullName evidence="1">Uncharacterized protein</fullName>
    </submittedName>
</protein>
<organism evidence="1 2">
    <name type="scientific">Mycena rosella</name>
    <name type="common">Pink bonnet</name>
    <name type="synonym">Agaricus rosellus</name>
    <dbReference type="NCBI Taxonomy" id="1033263"/>
    <lineage>
        <taxon>Eukaryota</taxon>
        <taxon>Fungi</taxon>
        <taxon>Dikarya</taxon>
        <taxon>Basidiomycota</taxon>
        <taxon>Agaricomycotina</taxon>
        <taxon>Agaricomycetes</taxon>
        <taxon>Agaricomycetidae</taxon>
        <taxon>Agaricales</taxon>
        <taxon>Marasmiineae</taxon>
        <taxon>Mycenaceae</taxon>
        <taxon>Mycena</taxon>
    </lineage>
</organism>
<dbReference type="EMBL" id="JARKIE010000068">
    <property type="protein sequence ID" value="KAJ7689960.1"/>
    <property type="molecule type" value="Genomic_DNA"/>
</dbReference>
<keyword evidence="2" id="KW-1185">Reference proteome</keyword>
<proteinExistence type="predicted"/>